<comment type="subcellular location">
    <subcellularLocation>
        <location evidence="1">Nucleus</location>
    </subcellularLocation>
</comment>
<dbReference type="Gene3D" id="1.25.10.10">
    <property type="entry name" value="Leucine-rich Repeat Variant"/>
    <property type="match status" value="1"/>
</dbReference>
<dbReference type="Pfam" id="PF03810">
    <property type="entry name" value="IBN_N"/>
    <property type="match status" value="1"/>
</dbReference>
<dbReference type="GO" id="GO:0006606">
    <property type="term" value="P:protein import into nucleus"/>
    <property type="evidence" value="ECO:0007669"/>
    <property type="project" value="TreeGrafter"/>
</dbReference>
<evidence type="ECO:0000259" key="5">
    <source>
        <dbReference type="PROSITE" id="PS50166"/>
    </source>
</evidence>
<dbReference type="SMART" id="SM00913">
    <property type="entry name" value="IBN_N"/>
    <property type="match status" value="1"/>
</dbReference>
<dbReference type="Pfam" id="PF25758">
    <property type="entry name" value="TPR_IPO11"/>
    <property type="match status" value="1"/>
</dbReference>
<organism evidence="6 7">
    <name type="scientific">Ascodesmis nigricans</name>
    <dbReference type="NCBI Taxonomy" id="341454"/>
    <lineage>
        <taxon>Eukaryota</taxon>
        <taxon>Fungi</taxon>
        <taxon>Dikarya</taxon>
        <taxon>Ascomycota</taxon>
        <taxon>Pezizomycotina</taxon>
        <taxon>Pezizomycetes</taxon>
        <taxon>Pezizales</taxon>
        <taxon>Ascodesmidaceae</taxon>
        <taxon>Ascodesmis</taxon>
    </lineage>
</organism>
<sequence length="1049" mass="119937">MNTTANDVPLTPQYLLEALRAASSSSQDLVKQATAQLQQWERAPGYWVMLQDVFLDRSLPLELRWIAIITLKQGVGQYWRKTATNQIPKPDKHTIRNRLITASIEEPAPQLAAQNAVIISKVARLEYPLEWPKIFSDLTHIIRRAVSGEVQGTDTTVQLTRALSILLAVVKELASGRLTRTKSNLQAVAPEILKLLGDVYVQHVQVWQNFMNQRPPPAGTLETMTISVTALKIMRRLMVSGYEFPNRAAEVSQIWQIMQEHVWSFVRAEEEMPLTEEAHGLLKKHATNIGKLFLDLSQSHPAAFALLPNTLDLLRRYWDMVVSHGDVLASQGKITMNAINGLENSEILEDDDAVERRKFREKIALQGMNLLRECIKMVYHPTSTFRYRHKEEKEEIGIATNMFKTQLFIPEVVVHYMEILVTRYFVLRPSDLEGWEQDPEGWNEEWENNVESHEFMIRPCAEKLFNDLMVNHKEVLAEPLMNVFRSVPTIAKDDILMKDAIYTAVGLAANVLHQNLNFDQFVNNTLVEEVQIVRPGYNILRRRIAIMIGQWVSVRISVATRPTIYGMMRHLLNREDRLNDLVVRLTAAHNLNRCVDEWDFRIEAFLPYVDDIFNRLMALIEEVHSTESKMGILSVVGVIVDRLEHRVVGYADRIVSILPPLWEQTGEEHLFKQSILAIFSKLVTAMKEQSVKYHHMILPLIKFSVEPGSKMQVYLFEDALELWEATLRCTAAPASPELLELFPYLLPALQLGSQTLRHVLDLIESYVLLAPREIIENHRIELFTNFAELLGALKPETAGIVTNIVDILIRGAKAIGGDQALNIVGVELVKSDFLIKIFETLRESFEANMTTGPNRKYPPPAVLITDYFSLLARIIVSNVAWFVDVVKMIAERAGQPVEDIMDWLLSEWFTHFSNMGHPRQRKLNCFALTMLLETNQLWILSRLQDLMNIWVDVVTELKEDGAVNDSLVYWNNNTDPTSAEDEEASSPQAARYNELVRSDVVTSIDVAQFIKHHLEKVQSENGGMERFRDTWVANVDREVLEQFARLGVV</sequence>
<name>A0A4S2MVT7_9PEZI</name>
<dbReference type="OrthoDB" id="361693at2759"/>
<evidence type="ECO:0000256" key="3">
    <source>
        <dbReference type="ARBA" id="ARBA00022448"/>
    </source>
</evidence>
<dbReference type="InterPro" id="IPR016024">
    <property type="entry name" value="ARM-type_fold"/>
</dbReference>
<dbReference type="InterPro" id="IPR011989">
    <property type="entry name" value="ARM-like"/>
</dbReference>
<evidence type="ECO:0000313" key="6">
    <source>
        <dbReference type="EMBL" id="TGZ80697.1"/>
    </source>
</evidence>
<protein>
    <submittedName>
        <fullName evidence="6">ARM repeat-containing protein</fullName>
    </submittedName>
</protein>
<dbReference type="AlphaFoldDB" id="A0A4S2MVT7"/>
<evidence type="ECO:0000256" key="1">
    <source>
        <dbReference type="ARBA" id="ARBA00004123"/>
    </source>
</evidence>
<dbReference type="PROSITE" id="PS50166">
    <property type="entry name" value="IMPORTIN_B_NT"/>
    <property type="match status" value="1"/>
</dbReference>
<gene>
    <name evidence="6" type="ORF">EX30DRAFT_331875</name>
</gene>
<dbReference type="PANTHER" id="PTHR10997:SF7">
    <property type="entry name" value="IMPORTIN-11"/>
    <property type="match status" value="1"/>
</dbReference>
<dbReference type="FunCoup" id="A0A4S2MVT7">
    <property type="interactions" value="1048"/>
</dbReference>
<dbReference type="Proteomes" id="UP000298138">
    <property type="component" value="Unassembled WGS sequence"/>
</dbReference>
<dbReference type="EMBL" id="ML220123">
    <property type="protein sequence ID" value="TGZ80697.1"/>
    <property type="molecule type" value="Genomic_DNA"/>
</dbReference>
<evidence type="ECO:0000256" key="4">
    <source>
        <dbReference type="ARBA" id="ARBA00023242"/>
    </source>
</evidence>
<proteinExistence type="inferred from homology"/>
<comment type="similarity">
    <text evidence="2">Belongs to the importin beta family.</text>
</comment>
<evidence type="ECO:0000313" key="7">
    <source>
        <dbReference type="Proteomes" id="UP000298138"/>
    </source>
</evidence>
<keyword evidence="4" id="KW-0539">Nucleus</keyword>
<dbReference type="SUPFAM" id="SSF48371">
    <property type="entry name" value="ARM repeat"/>
    <property type="match status" value="1"/>
</dbReference>
<dbReference type="PANTHER" id="PTHR10997">
    <property type="entry name" value="IMPORTIN-7, 8, 11"/>
    <property type="match status" value="1"/>
</dbReference>
<accession>A0A4S2MVT7</accession>
<reference evidence="6 7" key="1">
    <citation type="submission" date="2019-04" db="EMBL/GenBank/DDBJ databases">
        <title>Comparative genomics and transcriptomics to analyze fruiting body development in filamentous ascomycetes.</title>
        <authorList>
            <consortium name="DOE Joint Genome Institute"/>
            <person name="Lutkenhaus R."/>
            <person name="Traeger S."/>
            <person name="Breuer J."/>
            <person name="Kuo A."/>
            <person name="Lipzen A."/>
            <person name="Pangilinan J."/>
            <person name="Dilworth D."/>
            <person name="Sandor L."/>
            <person name="Poggeler S."/>
            <person name="Barry K."/>
            <person name="Grigoriev I.V."/>
            <person name="Nowrousian M."/>
        </authorList>
    </citation>
    <scope>NUCLEOTIDE SEQUENCE [LARGE SCALE GENOMIC DNA]</scope>
    <source>
        <strain evidence="6 7">CBS 389.68</strain>
    </source>
</reference>
<feature type="domain" description="Importin N-terminal" evidence="5">
    <location>
        <begin position="33"/>
        <end position="105"/>
    </location>
</feature>
<dbReference type="STRING" id="341454.A0A4S2MVT7"/>
<keyword evidence="7" id="KW-1185">Reference proteome</keyword>
<dbReference type="FunFam" id="1.25.10.10:FF:000362">
    <property type="entry name" value="Importin 11, putative"/>
    <property type="match status" value="1"/>
</dbReference>
<evidence type="ECO:0000256" key="2">
    <source>
        <dbReference type="ARBA" id="ARBA00007991"/>
    </source>
</evidence>
<dbReference type="GO" id="GO:0031267">
    <property type="term" value="F:small GTPase binding"/>
    <property type="evidence" value="ECO:0007669"/>
    <property type="project" value="InterPro"/>
</dbReference>
<dbReference type="InterPro" id="IPR001494">
    <property type="entry name" value="Importin-beta_N"/>
</dbReference>
<dbReference type="InParanoid" id="A0A4S2MVT7"/>
<dbReference type="GO" id="GO:0005829">
    <property type="term" value="C:cytosol"/>
    <property type="evidence" value="ECO:0007669"/>
    <property type="project" value="TreeGrafter"/>
</dbReference>
<dbReference type="GO" id="GO:0005635">
    <property type="term" value="C:nuclear envelope"/>
    <property type="evidence" value="ECO:0007669"/>
    <property type="project" value="TreeGrafter"/>
</dbReference>
<keyword evidence="3" id="KW-0813">Transport</keyword>
<dbReference type="InterPro" id="IPR058669">
    <property type="entry name" value="TPR_IPO7/11-like"/>
</dbReference>